<dbReference type="PANTHER" id="PTHR11523">
    <property type="entry name" value="SODIUM/POTASSIUM-DEPENDENT ATPASE BETA SUBUNIT"/>
    <property type="match status" value="1"/>
</dbReference>
<dbReference type="InterPro" id="IPR000402">
    <property type="entry name" value="Na/K_ATPase_sub_beta"/>
</dbReference>
<keyword evidence="9" id="KW-0735">Signal-anchor</keyword>
<comment type="function">
    <text evidence="17">This is the non-catalytic component of the active enzyme, which catalyzes the hydrolysis of ATP coupled with the exchange of Na(+) and K(+) ions across the plasma membrane.</text>
</comment>
<dbReference type="InterPro" id="IPR038702">
    <property type="entry name" value="Na/K_ATPase_sub_beta_sf"/>
</dbReference>
<dbReference type="NCBIfam" id="TIGR01107">
    <property type="entry name" value="Na_K_ATPase_bet"/>
    <property type="match status" value="1"/>
</dbReference>
<dbReference type="PANTHER" id="PTHR11523:SF26">
    <property type="entry name" value="SODIUM_POTASSIUM-TRANSPORTING ATPASE SUBUNIT BETA-2"/>
    <property type="match status" value="1"/>
</dbReference>
<evidence type="ECO:0000256" key="6">
    <source>
        <dbReference type="ARBA" id="ARBA00022607"/>
    </source>
</evidence>
<dbReference type="GO" id="GO:0006883">
    <property type="term" value="P:intracellular sodium ion homeostasis"/>
    <property type="evidence" value="ECO:0007669"/>
    <property type="project" value="TreeGrafter"/>
</dbReference>
<reference evidence="18" key="1">
    <citation type="submission" date="2025-08" db="UniProtKB">
        <authorList>
            <consortium name="Ensembl"/>
        </authorList>
    </citation>
    <scope>IDENTIFICATION</scope>
</reference>
<keyword evidence="5" id="KW-0633">Potassium transport</keyword>
<proteinExistence type="inferred from homology"/>
<keyword evidence="14" id="KW-1015">Disulfide bond</keyword>
<evidence type="ECO:0000256" key="16">
    <source>
        <dbReference type="ARBA" id="ARBA00023201"/>
    </source>
</evidence>
<evidence type="ECO:0000256" key="12">
    <source>
        <dbReference type="ARBA" id="ARBA00023065"/>
    </source>
</evidence>
<evidence type="ECO:0000256" key="7">
    <source>
        <dbReference type="ARBA" id="ARBA00022692"/>
    </source>
</evidence>
<dbReference type="GO" id="GO:0036376">
    <property type="term" value="P:sodium ion export across plasma membrane"/>
    <property type="evidence" value="ECO:0007669"/>
    <property type="project" value="TreeGrafter"/>
</dbReference>
<keyword evidence="3 17" id="KW-0813">Transport</keyword>
<keyword evidence="4" id="KW-1003">Cell membrane</keyword>
<name>A0A8C7I7M0_ONCKI</name>
<evidence type="ECO:0000256" key="9">
    <source>
        <dbReference type="ARBA" id="ARBA00022968"/>
    </source>
</evidence>
<keyword evidence="16" id="KW-0739">Sodium transport</keyword>
<evidence type="ECO:0000256" key="8">
    <source>
        <dbReference type="ARBA" id="ARBA00022958"/>
    </source>
</evidence>
<dbReference type="PROSITE" id="PS00391">
    <property type="entry name" value="ATPASE_NA_K_BETA_2"/>
    <property type="match status" value="1"/>
</dbReference>
<dbReference type="GO" id="GO:0005890">
    <property type="term" value="C:sodium:potassium-exchanging ATPase complex"/>
    <property type="evidence" value="ECO:0007669"/>
    <property type="project" value="InterPro"/>
</dbReference>
<dbReference type="Proteomes" id="UP000694557">
    <property type="component" value="Unassembled WGS sequence"/>
</dbReference>
<dbReference type="GO" id="GO:0030007">
    <property type="term" value="P:intracellular potassium ion homeostasis"/>
    <property type="evidence" value="ECO:0007669"/>
    <property type="project" value="TreeGrafter"/>
</dbReference>
<comment type="subcellular location">
    <subcellularLocation>
        <location evidence="1">Cell membrane</location>
        <topology evidence="1">Single-pass type II membrane protein</topology>
    </subcellularLocation>
    <subcellularLocation>
        <location evidence="17">Membrane</location>
    </subcellularLocation>
</comment>
<evidence type="ECO:0000256" key="11">
    <source>
        <dbReference type="ARBA" id="ARBA00023053"/>
    </source>
</evidence>
<evidence type="ECO:0000256" key="2">
    <source>
        <dbReference type="ARBA" id="ARBA00005876"/>
    </source>
</evidence>
<evidence type="ECO:0000256" key="5">
    <source>
        <dbReference type="ARBA" id="ARBA00022538"/>
    </source>
</evidence>
<keyword evidence="10 17" id="KW-1133">Transmembrane helix</keyword>
<reference evidence="18" key="2">
    <citation type="submission" date="2025-09" db="UniProtKB">
        <authorList>
            <consortium name="Ensembl"/>
        </authorList>
    </citation>
    <scope>IDENTIFICATION</scope>
</reference>
<dbReference type="FunFam" id="2.60.40.1660:FF:000001">
    <property type="entry name" value="Sodium/potassium-transporting ATPase subunit beta"/>
    <property type="match status" value="1"/>
</dbReference>
<dbReference type="KEGG" id="oki:116353892"/>
<keyword evidence="11" id="KW-0915">Sodium</keyword>
<keyword evidence="13 17" id="KW-0472">Membrane</keyword>
<evidence type="ECO:0000256" key="10">
    <source>
        <dbReference type="ARBA" id="ARBA00022989"/>
    </source>
</evidence>
<evidence type="ECO:0000313" key="19">
    <source>
        <dbReference type="Proteomes" id="UP000694557"/>
    </source>
</evidence>
<evidence type="ECO:0000256" key="13">
    <source>
        <dbReference type="ARBA" id="ARBA00023136"/>
    </source>
</evidence>
<organism evidence="18 19">
    <name type="scientific">Oncorhynchus kisutch</name>
    <name type="common">Coho salmon</name>
    <name type="synonym">Salmo kisutch</name>
    <dbReference type="NCBI Taxonomy" id="8019"/>
    <lineage>
        <taxon>Eukaryota</taxon>
        <taxon>Metazoa</taxon>
        <taxon>Chordata</taxon>
        <taxon>Craniata</taxon>
        <taxon>Vertebrata</taxon>
        <taxon>Euteleostomi</taxon>
        <taxon>Actinopterygii</taxon>
        <taxon>Neopterygii</taxon>
        <taxon>Teleostei</taxon>
        <taxon>Protacanthopterygii</taxon>
        <taxon>Salmoniformes</taxon>
        <taxon>Salmonidae</taxon>
        <taxon>Salmoninae</taxon>
        <taxon>Oncorhynchus</taxon>
    </lineage>
</organism>
<dbReference type="Ensembl" id="ENSOKIT00005072637.1">
    <property type="protein sequence ID" value="ENSOKIP00005068283.1"/>
    <property type="gene ID" value="ENSOKIG00005029245.1"/>
</dbReference>
<accession>A0A8C7I7M0</accession>
<sequence length="298" mass="34294">MNNKEDERVDTGVKEPYFWNPRTHEFLGRTASSWGLILLFYLVFYIFLGGMFVLTMYVMLLTLDDYKPTYQDRLVTPGMMIRPRGEAMEILYNTKDTESFDIYAQTLNNFLESYNNSLQVQNNDECPPDNYFIQEDSGEVRNNPKRSCQFNRSTLEECSGITDRTYGYQKGQPCVLIKLNRVIGMLPGKDGQSPYVTCGAKRYKVGQDEWKEDSDAIGELAYYPPNGTFNLMYFPYYGKKAQLNYSQPLVAVKFLNISLNTDVNVECKINSNTLKTGGERDKFAGRVSFKLRITSPKN</sequence>
<dbReference type="Gene3D" id="1.20.5.170">
    <property type="match status" value="1"/>
</dbReference>
<feature type="transmembrane region" description="Helical" evidence="17">
    <location>
        <begin position="36"/>
        <end position="63"/>
    </location>
</feature>
<evidence type="ECO:0000256" key="1">
    <source>
        <dbReference type="ARBA" id="ARBA00004401"/>
    </source>
</evidence>
<keyword evidence="6" id="KW-0740">Sodium/potassium transport</keyword>
<dbReference type="CTD" id="64269"/>
<evidence type="ECO:0000256" key="4">
    <source>
        <dbReference type="ARBA" id="ARBA00022475"/>
    </source>
</evidence>
<keyword evidence="7 17" id="KW-0812">Transmembrane</keyword>
<keyword evidence="19" id="KW-1185">Reference proteome</keyword>
<evidence type="ECO:0000256" key="14">
    <source>
        <dbReference type="ARBA" id="ARBA00023157"/>
    </source>
</evidence>
<protein>
    <recommendedName>
        <fullName evidence="17">Sodium/potassium-transporting ATPase subunit beta</fullName>
    </recommendedName>
</protein>
<dbReference type="GO" id="GO:1990573">
    <property type="term" value="P:potassium ion import across plasma membrane"/>
    <property type="evidence" value="ECO:0007669"/>
    <property type="project" value="TreeGrafter"/>
</dbReference>
<dbReference type="GeneTree" id="ENSGT01030000234579"/>
<keyword evidence="8" id="KW-0630">Potassium</keyword>
<dbReference type="Gene3D" id="2.60.40.1660">
    <property type="entry name" value="Na, k-atpase alpha subunit"/>
    <property type="match status" value="1"/>
</dbReference>
<evidence type="ECO:0000256" key="17">
    <source>
        <dbReference type="RuleBase" id="RU362099"/>
    </source>
</evidence>
<evidence type="ECO:0000313" key="18">
    <source>
        <dbReference type="Ensembl" id="ENSOKIP00005068283.1"/>
    </source>
</evidence>
<comment type="similarity">
    <text evidence="2 17">Belongs to the X(+)/potassium ATPases subunit beta family.</text>
</comment>
<gene>
    <name evidence="18" type="primary">atp1b2a</name>
</gene>
<evidence type="ECO:0000256" key="3">
    <source>
        <dbReference type="ARBA" id="ARBA00022448"/>
    </source>
</evidence>
<dbReference type="GO" id="GO:0001671">
    <property type="term" value="F:ATPase activator activity"/>
    <property type="evidence" value="ECO:0007669"/>
    <property type="project" value="TreeGrafter"/>
</dbReference>
<dbReference type="AlphaFoldDB" id="A0A8C7I7M0"/>
<dbReference type="Pfam" id="PF00287">
    <property type="entry name" value="Na_K-ATPase"/>
    <property type="match status" value="1"/>
</dbReference>
<keyword evidence="15" id="KW-0325">Glycoprotein</keyword>
<evidence type="ECO:0000256" key="15">
    <source>
        <dbReference type="ARBA" id="ARBA00023180"/>
    </source>
</evidence>
<keyword evidence="12 17" id="KW-0406">Ion transport</keyword>